<sequence length="376" mass="41584">MASSRVLIVGAGLSGSLCAYLLGQRLGSTVQLSVWDKARGAGGRMATSRSPYEPKCTVDLGAQYITVTPHYAQKHKTFYDELTAQGICQPLAAEVEGMVMKDGSYNLVTPNGVSSIVKHFLNQSGADIFYESQVTHINLRDGRWEVCRKPGSPESFDVVVLTMPVPQILQLQGDIQTLIKEDKRQQLESVRYSSRYALGLFYEAGTQIHVPWAAKYITDNPCIRFISIDNKKRSVESTEVGPSLVVHTSVPFGLEHLEEEKELVQSLILAQLHAILPDLPQPKGIKCQRWRYSQAPLFRNQMLARFSVFFFSQFCGKMNSFLSHPRHLTVQLITRTLRSTTARADMVAASGVPAAVWCHLASPARSSCSPGPVVSV</sequence>
<dbReference type="InterPro" id="IPR036188">
    <property type="entry name" value="FAD/NAD-bd_sf"/>
</dbReference>
<protein>
    <submittedName>
        <fullName evidence="4">Renalase, FAD-dependent amine oxidase</fullName>
    </submittedName>
</protein>
<dbReference type="Gene3D" id="3.50.50.60">
    <property type="entry name" value="FAD/NAD(P)-binding domain"/>
    <property type="match status" value="1"/>
</dbReference>
<organism evidence="4">
    <name type="scientific">Xenopus tropicalis</name>
    <name type="common">Western clawed frog</name>
    <name type="synonym">Silurana tropicalis</name>
    <dbReference type="NCBI Taxonomy" id="8364"/>
    <lineage>
        <taxon>Eukaryota</taxon>
        <taxon>Metazoa</taxon>
        <taxon>Chordata</taxon>
        <taxon>Craniata</taxon>
        <taxon>Vertebrata</taxon>
        <taxon>Euteleostomi</taxon>
        <taxon>Amphibia</taxon>
        <taxon>Batrachia</taxon>
        <taxon>Anura</taxon>
        <taxon>Pipoidea</taxon>
        <taxon>Pipidae</taxon>
        <taxon>Xenopodinae</taxon>
        <taxon>Xenopus</taxon>
        <taxon>Silurana</taxon>
    </lineage>
</organism>
<keyword evidence="2" id="KW-0274">FAD</keyword>
<reference evidence="4" key="2">
    <citation type="submission" date="2021-03" db="UniProtKB">
        <authorList>
            <consortium name="Ensembl"/>
        </authorList>
    </citation>
    <scope>IDENTIFICATION</scope>
</reference>
<dbReference type="PANTHER" id="PTHR23357:SF1">
    <property type="entry name" value="RENALASE"/>
    <property type="match status" value="1"/>
</dbReference>
<dbReference type="InParanoid" id="A0A803JYI3"/>
<name>A0A803JYI3_XENTR</name>
<dbReference type="InterPro" id="IPR002937">
    <property type="entry name" value="Amino_oxidase"/>
</dbReference>
<dbReference type="FunCoup" id="A0A803JYI3">
    <property type="interactions" value="115"/>
</dbReference>
<dbReference type="GO" id="GO:0016651">
    <property type="term" value="F:oxidoreductase activity, acting on NAD(P)H"/>
    <property type="evidence" value="ECO:0007669"/>
    <property type="project" value="InterPro"/>
</dbReference>
<dbReference type="Xenbase" id="XB-GENE-5831223">
    <property type="gene designation" value="rnls"/>
</dbReference>
<dbReference type="Gene3D" id="3.90.660.10">
    <property type="match status" value="1"/>
</dbReference>
<keyword evidence="1" id="KW-0285">Flavoprotein</keyword>
<dbReference type="GeneTree" id="ENSGT00390000016052"/>
<evidence type="ECO:0000256" key="2">
    <source>
        <dbReference type="ARBA" id="ARBA00022827"/>
    </source>
</evidence>
<evidence type="ECO:0000256" key="1">
    <source>
        <dbReference type="ARBA" id="ARBA00022630"/>
    </source>
</evidence>
<proteinExistence type="predicted"/>
<feature type="domain" description="Amine oxidase" evidence="3">
    <location>
        <begin position="106"/>
        <end position="291"/>
    </location>
</feature>
<reference evidence="4" key="1">
    <citation type="journal article" date="2010" name="Science">
        <title>The genome of the Western clawed frog Xenopus tropicalis.</title>
        <authorList>
            <person name="Hellsten U."/>
            <person name="Harland R.M."/>
            <person name="Gilchrist M.J."/>
            <person name="Hendrix D."/>
            <person name="Jurka J."/>
            <person name="Kapitonov V."/>
            <person name="Ovcharenko I."/>
            <person name="Putnam N.H."/>
            <person name="Shu S."/>
            <person name="Taher L."/>
            <person name="Blitz I.L."/>
            <person name="Blumberg B."/>
            <person name="Dichmann D.S."/>
            <person name="Dubchak I."/>
            <person name="Amaya E."/>
            <person name="Detter J.C."/>
            <person name="Fletcher R."/>
            <person name="Gerhard D.S."/>
            <person name="Goodstein D."/>
            <person name="Graves T."/>
            <person name="Grigoriev I.V."/>
            <person name="Grimwood J."/>
            <person name="Kawashima T."/>
            <person name="Lindquist E."/>
            <person name="Lucas S.M."/>
            <person name="Mead P.E."/>
            <person name="Mitros T."/>
            <person name="Ogino H."/>
            <person name="Ohta Y."/>
            <person name="Poliakov A.V."/>
            <person name="Pollet N."/>
            <person name="Robert J."/>
            <person name="Salamov A."/>
            <person name="Sater A.K."/>
            <person name="Schmutz J."/>
            <person name="Terry A."/>
            <person name="Vize P.D."/>
            <person name="Warren W.C."/>
            <person name="Wells D."/>
            <person name="Wills A."/>
            <person name="Wilson R.K."/>
            <person name="Zimmerman L.B."/>
            <person name="Zorn A.M."/>
            <person name="Grainger R."/>
            <person name="Grammer T."/>
            <person name="Khokha M.K."/>
            <person name="Richardson P.M."/>
            <person name="Rokhsar D.S."/>
        </authorList>
    </citation>
    <scope>NUCLEOTIDE SEQUENCE [LARGE SCALE GENOMIC DNA]</scope>
    <source>
        <strain evidence="4">Nigerian</strain>
    </source>
</reference>
<accession>A0A803JYI3</accession>
<dbReference type="PANTHER" id="PTHR23357">
    <property type="entry name" value="RENALASE"/>
    <property type="match status" value="1"/>
</dbReference>
<dbReference type="Ensembl" id="ENSXETT00000122061">
    <property type="protein sequence ID" value="ENSXETP00000113091"/>
    <property type="gene ID" value="ENSXETG00000009272"/>
</dbReference>
<dbReference type="Pfam" id="PF01593">
    <property type="entry name" value="Amino_oxidase"/>
    <property type="match status" value="1"/>
</dbReference>
<evidence type="ECO:0000313" key="4">
    <source>
        <dbReference type="Ensembl" id="ENSXETP00000113091"/>
    </source>
</evidence>
<dbReference type="Pfam" id="PF13450">
    <property type="entry name" value="NAD_binding_8"/>
    <property type="match status" value="1"/>
</dbReference>
<dbReference type="Bgee" id="ENSXETG00000009272">
    <property type="expression patterns" value="Expressed in skeletal muscle tissue and 12 other cell types or tissues"/>
</dbReference>
<dbReference type="InterPro" id="IPR040174">
    <property type="entry name" value="RNLS"/>
</dbReference>
<dbReference type="AlphaFoldDB" id="A0A803JYI3"/>
<dbReference type="SUPFAM" id="SSF51905">
    <property type="entry name" value="FAD/NAD(P)-binding domain"/>
    <property type="match status" value="1"/>
</dbReference>
<gene>
    <name evidence="4" type="primary">rnls</name>
</gene>
<evidence type="ECO:0000259" key="3">
    <source>
        <dbReference type="Pfam" id="PF01593"/>
    </source>
</evidence>